<dbReference type="Pfam" id="PF00982">
    <property type="entry name" value="Glyco_transf_20"/>
    <property type="match status" value="1"/>
</dbReference>
<keyword evidence="4" id="KW-1185">Reference proteome</keyword>
<dbReference type="PANTHER" id="PTHR10788:SF106">
    <property type="entry name" value="BCDNA.GH08860"/>
    <property type="match status" value="1"/>
</dbReference>
<dbReference type="AlphaFoldDB" id="A0A1Y6BUN1"/>
<proteinExistence type="inferred from homology"/>
<dbReference type="EMBL" id="FWZX01000009">
    <property type="protein sequence ID" value="SMF27919.1"/>
    <property type="molecule type" value="Genomic_DNA"/>
</dbReference>
<dbReference type="InterPro" id="IPR001830">
    <property type="entry name" value="Glyco_trans_20"/>
</dbReference>
<dbReference type="Gene3D" id="3.40.50.2000">
    <property type="entry name" value="Glycogen Phosphorylase B"/>
    <property type="match status" value="2"/>
</dbReference>
<dbReference type="GO" id="GO:0003825">
    <property type="term" value="F:alpha,alpha-trehalose-phosphate synthase (UDP-forming) activity"/>
    <property type="evidence" value="ECO:0007669"/>
    <property type="project" value="TreeGrafter"/>
</dbReference>
<reference evidence="3 4" key="1">
    <citation type="submission" date="2017-04" db="EMBL/GenBank/DDBJ databases">
        <authorList>
            <person name="Afonso C.L."/>
            <person name="Miller P.J."/>
            <person name="Scott M.A."/>
            <person name="Spackman E."/>
            <person name="Goraichik I."/>
            <person name="Dimitrov K.M."/>
            <person name="Suarez D.L."/>
            <person name="Swayne D.E."/>
        </authorList>
    </citation>
    <scope>NUCLEOTIDE SEQUENCE [LARGE SCALE GENOMIC DNA]</scope>
    <source>
        <strain evidence="3 4">USBA 355</strain>
    </source>
</reference>
<sequence length="523" mass="57547">MTRIAIVSNRLPSLDRQAASAGGLAVALSAALAESGGMWLGWNGTVSSEPDDGVRLRQSTPYEIVSLALSEQEHAGYYQGFANRVLWPLLHGRMDLVRFDPQEFAIYRGVNARFAKQLAARAAGADVIWVHDYHFLLLGEELRRLGVGTAAGFFLHVPFPAPDTLLVLPRSRQIVRALTAFDLVGFQTQNDLRNFREFVVRHLGGTVSDDGSVQVPGRRFVADAFPIGIDTRRFTELAASKEAGQLRARLSGCLGGQLGMIGVDRLDYTKGLEHRLLAFERMLEARPARRQRASLLQIAAPSREGIPEYHDLKDRLESLSGRINARHATIDWTPVRYLNRAFSQTRLAALYRLSRIGLVTPLRDGMNLVAKEYVAAQRSDDPGVLVLSHFAGAAERLRGALLVNPYDIGSMAGAMRQALDMSLDERRERWSAMIAELRDNDVHRWRDDFLGALLASRARSNRGSAAPGPSAEPNDGDPSDGWSCGAAVPSDRPLLGRMTASRRDGYVVHLQGHANGSADPRYL</sequence>
<dbReference type="SUPFAM" id="SSF53756">
    <property type="entry name" value="UDP-Glycosyltransferase/glycogen phosphorylase"/>
    <property type="match status" value="1"/>
</dbReference>
<dbReference type="PANTHER" id="PTHR10788">
    <property type="entry name" value="TREHALOSE-6-PHOSPHATE SYNTHASE"/>
    <property type="match status" value="1"/>
</dbReference>
<dbReference type="RefSeq" id="WP_085123227.1">
    <property type="nucleotide sequence ID" value="NZ_FWZX01000009.1"/>
</dbReference>
<organism evidence="3 4">
    <name type="scientific">Tistlia consotensis USBA 355</name>
    <dbReference type="NCBI Taxonomy" id="560819"/>
    <lineage>
        <taxon>Bacteria</taxon>
        <taxon>Pseudomonadati</taxon>
        <taxon>Pseudomonadota</taxon>
        <taxon>Alphaproteobacteria</taxon>
        <taxon>Rhodospirillales</taxon>
        <taxon>Rhodovibrionaceae</taxon>
        <taxon>Tistlia</taxon>
    </lineage>
</organism>
<comment type="similarity">
    <text evidence="1">Belongs to the glycosyltransferase 20 family.</text>
</comment>
<dbReference type="STRING" id="560819.SAMN05428998_109128"/>
<protein>
    <submittedName>
        <fullName evidence="3">Trehalose 6-phosphate synthase</fullName>
    </submittedName>
</protein>
<feature type="region of interest" description="Disordered" evidence="2">
    <location>
        <begin position="460"/>
        <end position="495"/>
    </location>
</feature>
<name>A0A1Y6BUN1_9PROT</name>
<accession>A0A1Y6BUN1</accession>
<dbReference type="CDD" id="cd03788">
    <property type="entry name" value="GT20_TPS"/>
    <property type="match status" value="1"/>
</dbReference>
<gene>
    <name evidence="3" type="ORF">SAMN05428998_109128</name>
</gene>
<dbReference type="Proteomes" id="UP000192917">
    <property type="component" value="Unassembled WGS sequence"/>
</dbReference>
<dbReference type="GO" id="GO:0005992">
    <property type="term" value="P:trehalose biosynthetic process"/>
    <property type="evidence" value="ECO:0007669"/>
    <property type="project" value="InterPro"/>
</dbReference>
<evidence type="ECO:0000313" key="3">
    <source>
        <dbReference type="EMBL" id="SMF27919.1"/>
    </source>
</evidence>
<evidence type="ECO:0000313" key="4">
    <source>
        <dbReference type="Proteomes" id="UP000192917"/>
    </source>
</evidence>
<evidence type="ECO:0000256" key="1">
    <source>
        <dbReference type="ARBA" id="ARBA00008799"/>
    </source>
</evidence>
<evidence type="ECO:0000256" key="2">
    <source>
        <dbReference type="SAM" id="MobiDB-lite"/>
    </source>
</evidence>